<sequence length="372" mass="41773">MGHSWSSRRRPHTHTRSHHQSHRPPPPPQPPTPRPLPPSYAFAANAPYPAPPQNRNLMMPAPFPYPQNPNFNAHNYPAPMAGQYNYYLNYGNQVFYPLPQPPPPPPPPLYVDHQSAKKVRNYVNVHKDSIRVEVDEENPGYHLVSFTFDAIVDGSITIFYFGKEGPNCTFTALYPKIHTPVKVPFQKGSSQKFCQPSGTGIDLGFVNINDLAKPSPEDVFPLVISAKSSSLSLSNDEPLNESAMTTASHAQITQAILEKSDESHFQVKVVKQILWAEGVRYELREIYGISSSTEATSNENDSGTECVICMTQPKDTAVLPCRHMCLCCECAKELRLQSNKCPICRQPIKELMEIKVIEGNTQTLFLMLQFWL</sequence>
<gene>
    <name evidence="1" type="ORF">RHMOL_Rhmol05G0199900</name>
</gene>
<dbReference type="EMBL" id="CM046392">
    <property type="protein sequence ID" value="KAI8555766.1"/>
    <property type="molecule type" value="Genomic_DNA"/>
</dbReference>
<accession>A0ACC0NRZ9</accession>
<organism evidence="1 2">
    <name type="scientific">Rhododendron molle</name>
    <name type="common">Chinese azalea</name>
    <name type="synonym">Azalea mollis</name>
    <dbReference type="NCBI Taxonomy" id="49168"/>
    <lineage>
        <taxon>Eukaryota</taxon>
        <taxon>Viridiplantae</taxon>
        <taxon>Streptophyta</taxon>
        <taxon>Embryophyta</taxon>
        <taxon>Tracheophyta</taxon>
        <taxon>Spermatophyta</taxon>
        <taxon>Magnoliopsida</taxon>
        <taxon>eudicotyledons</taxon>
        <taxon>Gunneridae</taxon>
        <taxon>Pentapetalae</taxon>
        <taxon>asterids</taxon>
        <taxon>Ericales</taxon>
        <taxon>Ericaceae</taxon>
        <taxon>Ericoideae</taxon>
        <taxon>Rhodoreae</taxon>
        <taxon>Rhododendron</taxon>
    </lineage>
</organism>
<proteinExistence type="predicted"/>
<protein>
    <submittedName>
        <fullName evidence="1">Uncharacterized protein</fullName>
    </submittedName>
</protein>
<evidence type="ECO:0000313" key="2">
    <source>
        <dbReference type="Proteomes" id="UP001062846"/>
    </source>
</evidence>
<evidence type="ECO:0000313" key="1">
    <source>
        <dbReference type="EMBL" id="KAI8555766.1"/>
    </source>
</evidence>
<dbReference type="Proteomes" id="UP001062846">
    <property type="component" value="Chromosome 5"/>
</dbReference>
<comment type="caution">
    <text evidence="1">The sequence shown here is derived from an EMBL/GenBank/DDBJ whole genome shotgun (WGS) entry which is preliminary data.</text>
</comment>
<reference evidence="1" key="1">
    <citation type="submission" date="2022-02" db="EMBL/GenBank/DDBJ databases">
        <title>Plant Genome Project.</title>
        <authorList>
            <person name="Zhang R.-G."/>
        </authorList>
    </citation>
    <scope>NUCLEOTIDE SEQUENCE</scope>
    <source>
        <strain evidence="1">AT1</strain>
    </source>
</reference>
<keyword evidence="2" id="KW-1185">Reference proteome</keyword>
<name>A0ACC0NRZ9_RHOML</name>